<sequence length="136" mass="15284">MQGPADRLLATDFLRESWDSFEECVTNCTWNQRAMRCRYVLCSTMPNVASEQFSGQAQLRYLVWTACCQKWFMSADIMIVWQMGIVNHGQARKKVELTQMVNPDGSTDGENVAEAILDDATLDLAVITPLPGDSQT</sequence>
<organism evidence="3">
    <name type="scientific">Thelazia callipaeda</name>
    <name type="common">Oriental eyeworm</name>
    <name type="synonym">Parasitic nematode</name>
    <dbReference type="NCBI Taxonomy" id="103827"/>
    <lineage>
        <taxon>Eukaryota</taxon>
        <taxon>Metazoa</taxon>
        <taxon>Ecdysozoa</taxon>
        <taxon>Nematoda</taxon>
        <taxon>Chromadorea</taxon>
        <taxon>Rhabditida</taxon>
        <taxon>Spirurina</taxon>
        <taxon>Spiruromorpha</taxon>
        <taxon>Thelazioidea</taxon>
        <taxon>Thelaziidae</taxon>
        <taxon>Thelazia</taxon>
    </lineage>
</organism>
<reference evidence="1 2" key="2">
    <citation type="submission" date="2018-11" db="EMBL/GenBank/DDBJ databases">
        <authorList>
            <consortium name="Pathogen Informatics"/>
        </authorList>
    </citation>
    <scope>NUCLEOTIDE SEQUENCE [LARGE SCALE GENOMIC DNA]</scope>
</reference>
<name>A0A0N5D999_THECL</name>
<protein>
    <submittedName>
        <fullName evidence="3">Apple domain-containing protein</fullName>
    </submittedName>
</protein>
<proteinExistence type="predicted"/>
<accession>A0A0N5D999</accession>
<evidence type="ECO:0000313" key="3">
    <source>
        <dbReference type="WBParaSite" id="TCLT_0000970601-mRNA-1"/>
    </source>
</evidence>
<dbReference type="AlphaFoldDB" id="A0A0N5D999"/>
<dbReference type="WBParaSite" id="TCLT_0000970601-mRNA-1">
    <property type="protein sequence ID" value="TCLT_0000970601-mRNA-1"/>
    <property type="gene ID" value="TCLT_0000970601"/>
</dbReference>
<gene>
    <name evidence="1" type="ORF">TCLT_LOCUS9695</name>
</gene>
<evidence type="ECO:0000313" key="2">
    <source>
        <dbReference type="Proteomes" id="UP000276776"/>
    </source>
</evidence>
<dbReference type="EMBL" id="UYYF01004856">
    <property type="protein sequence ID" value="VDN07348.1"/>
    <property type="molecule type" value="Genomic_DNA"/>
</dbReference>
<keyword evidence="2" id="KW-1185">Reference proteome</keyword>
<evidence type="ECO:0000313" key="1">
    <source>
        <dbReference type="EMBL" id="VDN07348.1"/>
    </source>
</evidence>
<dbReference type="Proteomes" id="UP000276776">
    <property type="component" value="Unassembled WGS sequence"/>
</dbReference>
<reference evidence="3" key="1">
    <citation type="submission" date="2017-02" db="UniProtKB">
        <authorList>
            <consortium name="WormBaseParasite"/>
        </authorList>
    </citation>
    <scope>IDENTIFICATION</scope>
</reference>